<dbReference type="InParanoid" id="A0A4V1M2V5"/>
<reference evidence="2 3" key="1">
    <citation type="submission" date="2016-06" db="EMBL/GenBank/DDBJ databases">
        <title>Evolution of pathogenesis and genome organization in the Tremellales.</title>
        <authorList>
            <person name="Cuomo C."/>
            <person name="Litvintseva A."/>
            <person name="Heitman J."/>
            <person name="Chen Y."/>
            <person name="Sun S."/>
            <person name="Springer D."/>
            <person name="Dromer F."/>
            <person name="Young S."/>
            <person name="Zeng Q."/>
            <person name="Chapman S."/>
            <person name="Gujja S."/>
            <person name="Saif S."/>
            <person name="Birren B."/>
        </authorList>
    </citation>
    <scope>NUCLEOTIDE SEQUENCE [LARGE SCALE GENOMIC DNA]</scope>
    <source>
        <strain evidence="2 3">ATCC 28783</strain>
    </source>
</reference>
<feature type="region of interest" description="Disordered" evidence="1">
    <location>
        <begin position="167"/>
        <end position="186"/>
    </location>
</feature>
<accession>A0A4V1M2V5</accession>
<dbReference type="EMBL" id="SDIL01000220">
    <property type="protein sequence ID" value="RXK34690.1"/>
    <property type="molecule type" value="Genomic_DNA"/>
</dbReference>
<feature type="compositionally biased region" description="Basic residues" evidence="1">
    <location>
        <begin position="13"/>
        <end position="22"/>
    </location>
</feature>
<sequence length="367" mass="41220">MDRQVKREENAPSKRKRITKTQKRGEKNKARKPTPTTFINKYPLDAATVTEDPSIPSANVHYFQSNPRSDQRVDLILNELSLLRLETPRRLDGTNVQGVVNTSGGGTRFHVFRIPGLLSKYLAQLTSSFNTFDDLKPYKYVSPSELRTFHHDKKLHPYHLGIVKRQGNETGVSRDTLQGPRAGRDNLSELNTKRQDAAFDIMEILEKRVCQPVKRYLQAHDPSSVNQAMFINHYGQEKAKENGTIPTKLNDVPSAYRLGGLATAVAIGYGEASNPHLDPHDSTCVYTIFTQFTGQPGYTRFPQLNLDVLLRPGDVILATTGSLIHHAHGRKELDRSRITAVLYNCCVVEGDAFKELIKEVDGCVIEL</sequence>
<dbReference type="Gene3D" id="3.60.130.30">
    <property type="match status" value="1"/>
</dbReference>
<keyword evidence="3" id="KW-1185">Reference proteome</keyword>
<evidence type="ECO:0000313" key="3">
    <source>
        <dbReference type="Proteomes" id="UP000289152"/>
    </source>
</evidence>
<feature type="region of interest" description="Disordered" evidence="1">
    <location>
        <begin position="1"/>
        <end position="38"/>
    </location>
</feature>
<dbReference type="VEuPathDB" id="FungiDB:TREMEDRAFT_65075"/>
<feature type="compositionally biased region" description="Basic and acidic residues" evidence="1">
    <location>
        <begin position="1"/>
        <end position="12"/>
    </location>
</feature>
<proteinExistence type="predicted"/>
<dbReference type="OrthoDB" id="2320867at2759"/>
<protein>
    <submittedName>
        <fullName evidence="2">Uncharacterized protein</fullName>
    </submittedName>
</protein>
<organism evidence="2 3">
    <name type="scientific">Tremella mesenterica</name>
    <name type="common">Jelly fungus</name>
    <dbReference type="NCBI Taxonomy" id="5217"/>
    <lineage>
        <taxon>Eukaryota</taxon>
        <taxon>Fungi</taxon>
        <taxon>Dikarya</taxon>
        <taxon>Basidiomycota</taxon>
        <taxon>Agaricomycotina</taxon>
        <taxon>Tremellomycetes</taxon>
        <taxon>Tremellales</taxon>
        <taxon>Tremellaceae</taxon>
        <taxon>Tremella</taxon>
    </lineage>
</organism>
<evidence type="ECO:0000313" key="2">
    <source>
        <dbReference type="EMBL" id="RXK34690.1"/>
    </source>
</evidence>
<name>A0A4V1M2V5_TREME</name>
<evidence type="ECO:0000256" key="1">
    <source>
        <dbReference type="SAM" id="MobiDB-lite"/>
    </source>
</evidence>
<dbReference type="Proteomes" id="UP000289152">
    <property type="component" value="Unassembled WGS sequence"/>
</dbReference>
<dbReference type="AlphaFoldDB" id="A0A4V1M2V5"/>
<comment type="caution">
    <text evidence="2">The sequence shown here is derived from an EMBL/GenBank/DDBJ whole genome shotgun (WGS) entry which is preliminary data.</text>
</comment>
<gene>
    <name evidence="2" type="ORF">M231_08058</name>
</gene>